<feature type="domain" description="Thioredoxin" evidence="1">
    <location>
        <begin position="2"/>
        <end position="142"/>
    </location>
</feature>
<keyword evidence="3" id="KW-1185">Reference proteome</keyword>
<sequence length="149" mass="17418">MERLEKVLQQTELQTLNGKKITFNALKGKPVVLNFWFTKCAPCIEEMPALNELAAKYKDQAHFIAITYNNESEVTEFLTKHPFNFTQIVNEQSFIDKMEIKSYPRTFFIDKNGKIARQFPGLPFVIDPKTNERKTNIKPFENILIKMLE</sequence>
<reference evidence="2" key="1">
    <citation type="submission" date="2021-08" db="EMBL/GenBank/DDBJ databases">
        <title>Flavobacterium sp. strain CC-SYL302.</title>
        <authorList>
            <person name="Lin S.-Y."/>
            <person name="Lee T.-H."/>
            <person name="Young C.-C."/>
        </authorList>
    </citation>
    <scope>NUCLEOTIDE SEQUENCE</scope>
    <source>
        <strain evidence="2">CC-SYL302</strain>
    </source>
</reference>
<dbReference type="PANTHER" id="PTHR42852:SF17">
    <property type="entry name" value="THIOREDOXIN-LIKE PROTEIN HI_1115"/>
    <property type="match status" value="1"/>
</dbReference>
<dbReference type="PANTHER" id="PTHR42852">
    <property type="entry name" value="THIOL:DISULFIDE INTERCHANGE PROTEIN DSBE"/>
    <property type="match status" value="1"/>
</dbReference>
<dbReference type="EMBL" id="CP081495">
    <property type="protein sequence ID" value="UYW02591.1"/>
    <property type="molecule type" value="Genomic_DNA"/>
</dbReference>
<dbReference type="InterPro" id="IPR036249">
    <property type="entry name" value="Thioredoxin-like_sf"/>
</dbReference>
<protein>
    <submittedName>
        <fullName evidence="2">TlpA family protein disulfide reductase</fullName>
    </submittedName>
</protein>
<dbReference type="InterPro" id="IPR050553">
    <property type="entry name" value="Thioredoxin_ResA/DsbE_sf"/>
</dbReference>
<dbReference type="InterPro" id="IPR013766">
    <property type="entry name" value="Thioredoxin_domain"/>
</dbReference>
<evidence type="ECO:0000313" key="3">
    <source>
        <dbReference type="Proteomes" id="UP001163328"/>
    </source>
</evidence>
<dbReference type="PROSITE" id="PS51352">
    <property type="entry name" value="THIOREDOXIN_2"/>
    <property type="match status" value="1"/>
</dbReference>
<gene>
    <name evidence="2" type="ORF">K5I29_02935</name>
</gene>
<name>A0ABY6M227_9FLAO</name>
<proteinExistence type="predicted"/>
<dbReference type="Gene3D" id="3.40.30.10">
    <property type="entry name" value="Glutaredoxin"/>
    <property type="match status" value="1"/>
</dbReference>
<dbReference type="SUPFAM" id="SSF52833">
    <property type="entry name" value="Thioredoxin-like"/>
    <property type="match status" value="1"/>
</dbReference>
<dbReference type="CDD" id="cd02966">
    <property type="entry name" value="TlpA_like_family"/>
    <property type="match status" value="1"/>
</dbReference>
<dbReference type="InterPro" id="IPR000866">
    <property type="entry name" value="AhpC/TSA"/>
</dbReference>
<evidence type="ECO:0000313" key="2">
    <source>
        <dbReference type="EMBL" id="UYW02591.1"/>
    </source>
</evidence>
<dbReference type="Pfam" id="PF00578">
    <property type="entry name" value="AhpC-TSA"/>
    <property type="match status" value="1"/>
</dbReference>
<evidence type="ECO:0000259" key="1">
    <source>
        <dbReference type="PROSITE" id="PS51352"/>
    </source>
</evidence>
<accession>A0ABY6M227</accession>
<organism evidence="2 3">
    <name type="scientific">Flavobacterium agricola</name>
    <dbReference type="NCBI Taxonomy" id="2870839"/>
    <lineage>
        <taxon>Bacteria</taxon>
        <taxon>Pseudomonadati</taxon>
        <taxon>Bacteroidota</taxon>
        <taxon>Flavobacteriia</taxon>
        <taxon>Flavobacteriales</taxon>
        <taxon>Flavobacteriaceae</taxon>
        <taxon>Flavobacterium</taxon>
    </lineage>
</organism>
<dbReference type="Proteomes" id="UP001163328">
    <property type="component" value="Chromosome"/>
</dbReference>
<dbReference type="RefSeq" id="WP_264435156.1">
    <property type="nucleotide sequence ID" value="NZ_CP081495.1"/>
</dbReference>